<dbReference type="Proteomes" id="UP000260655">
    <property type="component" value="Unassembled WGS sequence"/>
</dbReference>
<name>A0A3E4GQX0_9FIRM</name>
<dbReference type="InterPro" id="IPR000182">
    <property type="entry name" value="GNAT_dom"/>
</dbReference>
<dbReference type="AlphaFoldDB" id="A0A3E4GQX0"/>
<accession>A0A3E4GQX0</accession>
<dbReference type="GO" id="GO:0016747">
    <property type="term" value="F:acyltransferase activity, transferring groups other than amino-acyl groups"/>
    <property type="evidence" value="ECO:0007669"/>
    <property type="project" value="InterPro"/>
</dbReference>
<evidence type="ECO:0000313" key="2">
    <source>
        <dbReference type="EMBL" id="RGJ24138.1"/>
    </source>
</evidence>
<dbReference type="SUPFAM" id="SSF55729">
    <property type="entry name" value="Acyl-CoA N-acyltransferases (Nat)"/>
    <property type="match status" value="1"/>
</dbReference>
<proteinExistence type="predicted"/>
<feature type="domain" description="N-acetyltransferase" evidence="1">
    <location>
        <begin position="10"/>
        <end position="176"/>
    </location>
</feature>
<dbReference type="InterPro" id="IPR016181">
    <property type="entry name" value="Acyl_CoA_acyltransferase"/>
</dbReference>
<sequence length="177" mass="20778">MESMTKKNEFQFRRANEEDLPEICRMVKLAGEIVPVKEWFEAEDEEFLAKHIREEGFTLLAKKNGQTAAIMIVRIPGMAEDNLGEYLKISREEMKRVAQLEIAVVEPEYQGYGLQYELFCQAEEIVKNKQMRYLMATVHPDNIYSFRNMEKLGMKAVLETKKYGGQRRYVMSKTLEY</sequence>
<gene>
    <name evidence="2" type="ORF">DXD67_06430</name>
</gene>
<dbReference type="Gene3D" id="3.40.630.30">
    <property type="match status" value="1"/>
</dbReference>
<reference evidence="2 3" key="1">
    <citation type="submission" date="2018-08" db="EMBL/GenBank/DDBJ databases">
        <title>A genome reference for cultivated species of the human gut microbiota.</title>
        <authorList>
            <person name="Zou Y."/>
            <person name="Xue W."/>
            <person name="Luo G."/>
        </authorList>
    </citation>
    <scope>NUCLEOTIDE SEQUENCE [LARGE SCALE GENOMIC DNA]</scope>
    <source>
        <strain evidence="2 3">TM07-19</strain>
    </source>
</reference>
<dbReference type="EMBL" id="QSOV01000005">
    <property type="protein sequence ID" value="RGJ24138.1"/>
    <property type="molecule type" value="Genomic_DNA"/>
</dbReference>
<dbReference type="RefSeq" id="WP_117557102.1">
    <property type="nucleotide sequence ID" value="NZ_QSOV01000005.1"/>
</dbReference>
<dbReference type="Pfam" id="PF13302">
    <property type="entry name" value="Acetyltransf_3"/>
    <property type="match status" value="1"/>
</dbReference>
<evidence type="ECO:0000259" key="1">
    <source>
        <dbReference type="PROSITE" id="PS51186"/>
    </source>
</evidence>
<evidence type="ECO:0000313" key="3">
    <source>
        <dbReference type="Proteomes" id="UP000260655"/>
    </source>
</evidence>
<comment type="caution">
    <text evidence="2">The sequence shown here is derived from an EMBL/GenBank/DDBJ whole genome shotgun (WGS) entry which is preliminary data.</text>
</comment>
<organism evidence="2 3">
    <name type="scientific">Coprococcus comes</name>
    <dbReference type="NCBI Taxonomy" id="410072"/>
    <lineage>
        <taxon>Bacteria</taxon>
        <taxon>Bacillati</taxon>
        <taxon>Bacillota</taxon>
        <taxon>Clostridia</taxon>
        <taxon>Lachnospirales</taxon>
        <taxon>Lachnospiraceae</taxon>
        <taxon>Coprococcus</taxon>
    </lineage>
</organism>
<dbReference type="PROSITE" id="PS51186">
    <property type="entry name" value="GNAT"/>
    <property type="match status" value="1"/>
</dbReference>
<keyword evidence="2" id="KW-0808">Transferase</keyword>
<protein>
    <submittedName>
        <fullName evidence="2">GNAT family N-acetyltransferase</fullName>
    </submittedName>
</protein>